<dbReference type="SUPFAM" id="SSF53474">
    <property type="entry name" value="alpha/beta-Hydrolases"/>
    <property type="match status" value="1"/>
</dbReference>
<keyword evidence="2" id="KW-1185">Reference proteome</keyword>
<gene>
    <name evidence="1" type="ORF">DdX_07239</name>
</gene>
<name>A0AAD4R4V3_9BILA</name>
<protein>
    <submittedName>
        <fullName evidence="1">Uncharacterized protein</fullName>
    </submittedName>
</protein>
<reference evidence="1" key="1">
    <citation type="submission" date="2022-01" db="EMBL/GenBank/DDBJ databases">
        <title>Genome Sequence Resource for Two Populations of Ditylenchus destructor, the Migratory Endoparasitic Phytonematode.</title>
        <authorList>
            <person name="Zhang H."/>
            <person name="Lin R."/>
            <person name="Xie B."/>
        </authorList>
    </citation>
    <scope>NUCLEOTIDE SEQUENCE</scope>
    <source>
        <strain evidence="1">BazhouSP</strain>
    </source>
</reference>
<dbReference type="AlphaFoldDB" id="A0AAD4R4V3"/>
<accession>A0AAD4R4V3</accession>
<comment type="caution">
    <text evidence="1">The sequence shown here is derived from an EMBL/GenBank/DDBJ whole genome shotgun (WGS) entry which is preliminary data.</text>
</comment>
<proteinExistence type="predicted"/>
<dbReference type="InterPro" id="IPR029058">
    <property type="entry name" value="AB_hydrolase_fold"/>
</dbReference>
<evidence type="ECO:0000313" key="1">
    <source>
        <dbReference type="EMBL" id="KAI1716205.1"/>
    </source>
</evidence>
<sequence length="284" mass="31119">MLFRRSPCKILFSFSIFCALIYTITTAPKKSIKLISSKPLAADDFSNEFLKLNLTKRPLNLYIIANGKHSVVLNKSLQNDGPLHGNSRPGDYRISHPPFSIKNRGVVVILHNSTGNHGSLDWHFGYPSVIQMLAASGHTTIAPEVAPSSGVTENSNLIENILKDANKTENFIIIANGPRGAAIVSEYLRNAGNQDVVDGVVLIDPGKSAEYLGKFHCKPNSLKATLDNNETCPVVIIEGSVQGNDFVKYEALYKTVAVSNPSSLHSQQNITQVIVNFLDWIHPR</sequence>
<organism evidence="1 2">
    <name type="scientific">Ditylenchus destructor</name>
    <dbReference type="NCBI Taxonomy" id="166010"/>
    <lineage>
        <taxon>Eukaryota</taxon>
        <taxon>Metazoa</taxon>
        <taxon>Ecdysozoa</taxon>
        <taxon>Nematoda</taxon>
        <taxon>Chromadorea</taxon>
        <taxon>Rhabditida</taxon>
        <taxon>Tylenchina</taxon>
        <taxon>Tylenchomorpha</taxon>
        <taxon>Sphaerularioidea</taxon>
        <taxon>Anguinidae</taxon>
        <taxon>Anguininae</taxon>
        <taxon>Ditylenchus</taxon>
    </lineage>
</organism>
<dbReference type="EMBL" id="JAKKPZ010000010">
    <property type="protein sequence ID" value="KAI1716205.1"/>
    <property type="molecule type" value="Genomic_DNA"/>
</dbReference>
<evidence type="ECO:0000313" key="2">
    <source>
        <dbReference type="Proteomes" id="UP001201812"/>
    </source>
</evidence>
<dbReference type="Proteomes" id="UP001201812">
    <property type="component" value="Unassembled WGS sequence"/>
</dbReference>